<keyword evidence="1" id="KW-0812">Transmembrane</keyword>
<accession>K1UEQ5</accession>
<protein>
    <submittedName>
        <fullName evidence="2">Uncharacterized protein</fullName>
    </submittedName>
</protein>
<feature type="non-terminal residue" evidence="2">
    <location>
        <position position="92"/>
    </location>
</feature>
<feature type="transmembrane region" description="Helical" evidence="1">
    <location>
        <begin position="17"/>
        <end position="36"/>
    </location>
</feature>
<organism evidence="2">
    <name type="scientific">human gut metagenome</name>
    <dbReference type="NCBI Taxonomy" id="408170"/>
    <lineage>
        <taxon>unclassified sequences</taxon>
        <taxon>metagenomes</taxon>
        <taxon>organismal metagenomes</taxon>
    </lineage>
</organism>
<evidence type="ECO:0000313" key="2">
    <source>
        <dbReference type="EMBL" id="EKC76725.1"/>
    </source>
</evidence>
<dbReference type="AlphaFoldDB" id="K1UEQ5"/>
<gene>
    <name evidence="2" type="ORF">OBE_00700</name>
</gene>
<name>K1UEQ5_9ZZZZ</name>
<keyword evidence="1" id="KW-1133">Transmembrane helix</keyword>
<keyword evidence="1" id="KW-0472">Membrane</keyword>
<evidence type="ECO:0000256" key="1">
    <source>
        <dbReference type="SAM" id="Phobius"/>
    </source>
</evidence>
<sequence>MFNQIRAEFYKLFHTKALYLTFALILAVFGIFSIGGQQQFVASSSSLDETWKIGETVGFLARAYSDTAHPLIEEIIRTATSYTVFFWLIVLI</sequence>
<comment type="caution">
    <text evidence="2">The sequence shown here is derived from an EMBL/GenBank/DDBJ whole genome shotgun (WGS) entry which is preliminary data.</text>
</comment>
<dbReference type="EMBL" id="AJWZ01000482">
    <property type="protein sequence ID" value="EKC76725.1"/>
    <property type="molecule type" value="Genomic_DNA"/>
</dbReference>
<proteinExistence type="predicted"/>
<reference evidence="2" key="1">
    <citation type="journal article" date="2013" name="Environ. Microbiol.">
        <title>Microbiota from the distal guts of lean and obese adolescents exhibit partial functional redundancy besides clear differences in community structure.</title>
        <authorList>
            <person name="Ferrer M."/>
            <person name="Ruiz A."/>
            <person name="Lanza F."/>
            <person name="Haange S.B."/>
            <person name="Oberbach A."/>
            <person name="Till H."/>
            <person name="Bargiela R."/>
            <person name="Campoy C."/>
            <person name="Segura M.T."/>
            <person name="Richter M."/>
            <person name="von Bergen M."/>
            <person name="Seifert J."/>
            <person name="Suarez A."/>
        </authorList>
    </citation>
    <scope>NUCLEOTIDE SEQUENCE</scope>
</reference>